<keyword evidence="2" id="KW-0560">Oxidoreductase</keyword>
<dbReference type="InParanoid" id="A0A194XWV1"/>
<evidence type="ECO:0000256" key="1">
    <source>
        <dbReference type="ARBA" id="ARBA00006484"/>
    </source>
</evidence>
<gene>
    <name evidence="3" type="ORF">LY89DRAFT_776378</name>
</gene>
<dbReference type="GeneID" id="28831763"/>
<evidence type="ECO:0000313" key="3">
    <source>
        <dbReference type="EMBL" id="KUJ24227.1"/>
    </source>
</evidence>
<organism evidence="3 4">
    <name type="scientific">Mollisia scopiformis</name>
    <name type="common">Conifer needle endophyte fungus</name>
    <name type="synonym">Phialocephala scopiformis</name>
    <dbReference type="NCBI Taxonomy" id="149040"/>
    <lineage>
        <taxon>Eukaryota</taxon>
        <taxon>Fungi</taxon>
        <taxon>Dikarya</taxon>
        <taxon>Ascomycota</taxon>
        <taxon>Pezizomycotina</taxon>
        <taxon>Leotiomycetes</taxon>
        <taxon>Helotiales</taxon>
        <taxon>Mollisiaceae</taxon>
        <taxon>Mollisia</taxon>
    </lineage>
</organism>
<dbReference type="PRINTS" id="PR00081">
    <property type="entry name" value="GDHRDH"/>
</dbReference>
<dbReference type="OrthoDB" id="1933717at2759"/>
<evidence type="ECO:0000313" key="4">
    <source>
        <dbReference type="Proteomes" id="UP000070700"/>
    </source>
</evidence>
<keyword evidence="4" id="KW-1185">Reference proteome</keyword>
<dbReference type="KEGG" id="psco:LY89DRAFT_776378"/>
<dbReference type="Proteomes" id="UP000070700">
    <property type="component" value="Unassembled WGS sequence"/>
</dbReference>
<dbReference type="EMBL" id="KQ947404">
    <property type="protein sequence ID" value="KUJ24227.1"/>
    <property type="molecule type" value="Genomic_DNA"/>
</dbReference>
<dbReference type="AlphaFoldDB" id="A0A194XWV1"/>
<dbReference type="SUPFAM" id="SSF51735">
    <property type="entry name" value="NAD(P)-binding Rossmann-fold domains"/>
    <property type="match status" value="1"/>
</dbReference>
<dbReference type="CDD" id="cd05233">
    <property type="entry name" value="SDR_c"/>
    <property type="match status" value="1"/>
</dbReference>
<dbReference type="Pfam" id="PF00106">
    <property type="entry name" value="adh_short"/>
    <property type="match status" value="1"/>
</dbReference>
<dbReference type="InterPro" id="IPR002347">
    <property type="entry name" value="SDR_fam"/>
</dbReference>
<dbReference type="GO" id="GO:0016491">
    <property type="term" value="F:oxidoreductase activity"/>
    <property type="evidence" value="ECO:0007669"/>
    <property type="project" value="UniProtKB-KW"/>
</dbReference>
<dbReference type="InterPro" id="IPR036291">
    <property type="entry name" value="NAD(P)-bd_dom_sf"/>
</dbReference>
<comment type="similarity">
    <text evidence="1">Belongs to the short-chain dehydrogenases/reductases (SDR) family.</text>
</comment>
<dbReference type="Gene3D" id="3.40.50.720">
    <property type="entry name" value="NAD(P)-binding Rossmann-like Domain"/>
    <property type="match status" value="1"/>
</dbReference>
<reference evidence="3 4" key="1">
    <citation type="submission" date="2015-10" db="EMBL/GenBank/DDBJ databases">
        <title>Full genome of DAOMC 229536 Phialocephala scopiformis, a fungal endophyte of spruce producing the potent anti-insectan compound rugulosin.</title>
        <authorList>
            <consortium name="DOE Joint Genome Institute"/>
            <person name="Walker A.K."/>
            <person name="Frasz S.L."/>
            <person name="Seifert K.A."/>
            <person name="Miller J.D."/>
            <person name="Mondo S.J."/>
            <person name="Labutti K."/>
            <person name="Lipzen A."/>
            <person name="Dockter R."/>
            <person name="Kennedy M."/>
            <person name="Grigoriev I.V."/>
            <person name="Spatafora J.W."/>
        </authorList>
    </citation>
    <scope>NUCLEOTIDE SEQUENCE [LARGE SCALE GENOMIC DNA]</scope>
    <source>
        <strain evidence="3 4">CBS 120377</strain>
    </source>
</reference>
<dbReference type="PANTHER" id="PTHR42901">
    <property type="entry name" value="ALCOHOL DEHYDROGENASE"/>
    <property type="match status" value="1"/>
</dbReference>
<protein>
    <submittedName>
        <fullName evidence="3">NAD(P)-binding protein</fullName>
    </submittedName>
</protein>
<proteinExistence type="inferred from homology"/>
<accession>A0A194XWV1</accession>
<dbReference type="RefSeq" id="XP_018078582.1">
    <property type="nucleotide sequence ID" value="XM_018222037.1"/>
</dbReference>
<name>A0A194XWV1_MOLSC</name>
<sequence>MTTFTKIHHHKSYPAIDPTSSANSQKGRTVLITGSSAGIGFEIARAFISASASRVIILGRRQDVLDAAVSNLESWKPASSATIITPFRCDISHEIEIKELWEKLEREDIEVDGLILNAAKTGPLGATADWKKVWEYFEMNVLANLQMAQMFLAQGPEKGKAIVNVSTAAVHVNPVGDHGVYASSKASFTHLLQVLADEVDVECCQILSYHPGRILTESAKEAGFTEESFSWDSVELPAAWCVWASTKQASYLHGRYLWTNWDVDELFEMKERLEDQGFLKLGLQGVDSLSHDALFS</sequence>
<evidence type="ECO:0000256" key="2">
    <source>
        <dbReference type="ARBA" id="ARBA00023002"/>
    </source>
</evidence>
<dbReference type="PANTHER" id="PTHR42901:SF1">
    <property type="entry name" value="ALCOHOL DEHYDROGENASE"/>
    <property type="match status" value="1"/>
</dbReference>